<protein>
    <submittedName>
        <fullName evidence="2">Basic-leucine zipper domain-containing protein</fullName>
    </submittedName>
</protein>
<comment type="caution">
    <text evidence="2">The sequence shown here is derived from an EMBL/GenBank/DDBJ whole genome shotgun (WGS) entry which is preliminary data.</text>
</comment>
<evidence type="ECO:0000313" key="2">
    <source>
        <dbReference type="EMBL" id="PWA43412.1"/>
    </source>
</evidence>
<dbReference type="AlphaFoldDB" id="A0A2U1L326"/>
<feature type="compositionally biased region" description="Low complexity" evidence="1">
    <location>
        <begin position="103"/>
        <end position="118"/>
    </location>
</feature>
<dbReference type="STRING" id="35608.A0A2U1L326"/>
<feature type="region of interest" description="Disordered" evidence="1">
    <location>
        <begin position="68"/>
        <end position="118"/>
    </location>
</feature>
<proteinExistence type="predicted"/>
<dbReference type="Proteomes" id="UP000245207">
    <property type="component" value="Unassembled WGS sequence"/>
</dbReference>
<feature type="compositionally biased region" description="Low complexity" evidence="1">
    <location>
        <begin position="76"/>
        <end position="96"/>
    </location>
</feature>
<name>A0A2U1L326_ARTAN</name>
<sequence length="118" mass="13858">MVDFRPSFGPNHQFHPNNQTMLTPQQIQLQAELRALNEALRKEIQHLKVVTGQNLTNGVPMVEFRPSFGPNHQFHPNNQPTLTPQQIQQLQVQSRNQLHHQHPFQQQQLQQFQHRNHG</sequence>
<organism evidence="2 3">
    <name type="scientific">Artemisia annua</name>
    <name type="common">Sweet wormwood</name>
    <dbReference type="NCBI Taxonomy" id="35608"/>
    <lineage>
        <taxon>Eukaryota</taxon>
        <taxon>Viridiplantae</taxon>
        <taxon>Streptophyta</taxon>
        <taxon>Embryophyta</taxon>
        <taxon>Tracheophyta</taxon>
        <taxon>Spermatophyta</taxon>
        <taxon>Magnoliopsida</taxon>
        <taxon>eudicotyledons</taxon>
        <taxon>Gunneridae</taxon>
        <taxon>Pentapetalae</taxon>
        <taxon>asterids</taxon>
        <taxon>campanulids</taxon>
        <taxon>Asterales</taxon>
        <taxon>Asteraceae</taxon>
        <taxon>Asteroideae</taxon>
        <taxon>Anthemideae</taxon>
        <taxon>Artemisiinae</taxon>
        <taxon>Artemisia</taxon>
    </lineage>
</organism>
<keyword evidence="3" id="KW-1185">Reference proteome</keyword>
<reference evidence="2 3" key="1">
    <citation type="journal article" date="2018" name="Mol. Plant">
        <title>The genome of Artemisia annua provides insight into the evolution of Asteraceae family and artemisinin biosynthesis.</title>
        <authorList>
            <person name="Shen Q."/>
            <person name="Zhang L."/>
            <person name="Liao Z."/>
            <person name="Wang S."/>
            <person name="Yan T."/>
            <person name="Shi P."/>
            <person name="Liu M."/>
            <person name="Fu X."/>
            <person name="Pan Q."/>
            <person name="Wang Y."/>
            <person name="Lv Z."/>
            <person name="Lu X."/>
            <person name="Zhang F."/>
            <person name="Jiang W."/>
            <person name="Ma Y."/>
            <person name="Chen M."/>
            <person name="Hao X."/>
            <person name="Li L."/>
            <person name="Tang Y."/>
            <person name="Lv G."/>
            <person name="Zhou Y."/>
            <person name="Sun X."/>
            <person name="Brodelius P.E."/>
            <person name="Rose J.K.C."/>
            <person name="Tang K."/>
        </authorList>
    </citation>
    <scope>NUCLEOTIDE SEQUENCE [LARGE SCALE GENOMIC DNA]</scope>
    <source>
        <strain evidence="3">cv. Huhao1</strain>
        <tissue evidence="2">Leaf</tissue>
    </source>
</reference>
<accession>A0A2U1L326</accession>
<evidence type="ECO:0000256" key="1">
    <source>
        <dbReference type="SAM" id="MobiDB-lite"/>
    </source>
</evidence>
<evidence type="ECO:0000313" key="3">
    <source>
        <dbReference type="Proteomes" id="UP000245207"/>
    </source>
</evidence>
<dbReference type="EMBL" id="PKPP01011842">
    <property type="protein sequence ID" value="PWA43412.1"/>
    <property type="molecule type" value="Genomic_DNA"/>
</dbReference>
<gene>
    <name evidence="2" type="ORF">CTI12_AA516100</name>
</gene>